<evidence type="ECO:0000256" key="3">
    <source>
        <dbReference type="ARBA" id="ARBA00022692"/>
    </source>
</evidence>
<feature type="region of interest" description="Disordered" evidence="9">
    <location>
        <begin position="1"/>
        <end position="28"/>
    </location>
</feature>
<evidence type="ECO:0000256" key="2">
    <source>
        <dbReference type="ARBA" id="ARBA00022448"/>
    </source>
</evidence>
<feature type="domain" description="SMP-LTD" evidence="11">
    <location>
        <begin position="169"/>
        <end position="452"/>
    </location>
</feature>
<dbReference type="AlphaFoldDB" id="A0A8C6WGB6"/>
<feature type="compositionally biased region" description="Basic and acidic residues" evidence="9">
    <location>
        <begin position="277"/>
        <end position="287"/>
    </location>
</feature>
<dbReference type="CDD" id="cd21675">
    <property type="entry name" value="SMP_TEX2"/>
    <property type="match status" value="1"/>
</dbReference>
<feature type="region of interest" description="Disordered" evidence="9">
    <location>
        <begin position="97"/>
        <end position="129"/>
    </location>
</feature>
<feature type="region of interest" description="Disordered" evidence="9">
    <location>
        <begin position="463"/>
        <end position="483"/>
    </location>
</feature>
<feature type="region of interest" description="Disordered" evidence="9">
    <location>
        <begin position="277"/>
        <end position="326"/>
    </location>
</feature>
<protein>
    <recommendedName>
        <fullName evidence="11">SMP-LTD domain-containing protein</fullName>
    </recommendedName>
</protein>
<dbReference type="PROSITE" id="PS51847">
    <property type="entry name" value="SMP"/>
    <property type="match status" value="1"/>
</dbReference>
<reference evidence="12" key="2">
    <citation type="submission" date="2025-09" db="UniProtKB">
        <authorList>
            <consortium name="Ensembl"/>
        </authorList>
    </citation>
    <scope>IDENTIFICATION</scope>
</reference>
<dbReference type="Proteomes" id="UP000694523">
    <property type="component" value="Unplaced"/>
</dbReference>
<dbReference type="GO" id="GO:0006869">
    <property type="term" value="P:lipid transport"/>
    <property type="evidence" value="ECO:0007669"/>
    <property type="project" value="UniProtKB-KW"/>
</dbReference>
<evidence type="ECO:0000256" key="1">
    <source>
        <dbReference type="ARBA" id="ARBA00004586"/>
    </source>
</evidence>
<keyword evidence="6" id="KW-0445">Lipid transport</keyword>
<evidence type="ECO:0000256" key="7">
    <source>
        <dbReference type="ARBA" id="ARBA00023121"/>
    </source>
</evidence>
<dbReference type="PANTHER" id="PTHR13466">
    <property type="entry name" value="TEX2 PROTEIN-RELATED"/>
    <property type="match status" value="1"/>
</dbReference>
<keyword evidence="7" id="KW-0446">Lipid-binding</keyword>
<keyword evidence="2" id="KW-0813">Transport</keyword>
<evidence type="ECO:0000313" key="13">
    <source>
        <dbReference type="Proteomes" id="UP000694523"/>
    </source>
</evidence>
<evidence type="ECO:0000313" key="12">
    <source>
        <dbReference type="Ensembl" id="ENSNMLP00000005270.1"/>
    </source>
</evidence>
<feature type="transmembrane region" description="Helical" evidence="10">
    <location>
        <begin position="69"/>
        <end position="92"/>
    </location>
</feature>
<keyword evidence="4" id="KW-0256">Endoplasmic reticulum</keyword>
<feature type="compositionally biased region" description="Low complexity" evidence="9">
    <location>
        <begin position="119"/>
        <end position="129"/>
    </location>
</feature>
<feature type="compositionally biased region" description="Acidic residues" evidence="9">
    <location>
        <begin position="295"/>
        <end position="312"/>
    </location>
</feature>
<evidence type="ECO:0000256" key="10">
    <source>
        <dbReference type="SAM" id="Phobius"/>
    </source>
</evidence>
<name>A0A8C6WGB6_9GOBI</name>
<sequence>MSRSERDTWESQENSPAKDKTDGPGNVSTSQSVTLYLFGRTGREKEEWCQRFQQASKHKVHLKKSASVTVFKSMSTFYGISLLTFVVLSYSFSGGGHSRSGSRSSLDDALLTQSRPKDSSTSTASAAGSAKTSPFLDYSVYMANLLPNQEAVTPQLQPVPSGAARGREEDDPVAWINAALGRLFWDFLREPYWTDLVSKKIQMKLSKIRLPYFMNELTLTELDMGSSTPRILRSSKPYVDYQGLWFDLDVSYSGSFLMTLETKMNLIRLGKEGESLRVGEPGKDGYRPRTYCLADSDEESSSAGSSDEEDTSELSNEATGAEGFIGGHKPSKIMRFVDKITKSKYFQKATETEFIKKKMEEVSNTPLLLTVELQEVRGKLAVNIPLLPLIGYGDALCWYGFRTPPNLELKARPKLGEREVTLAHVTDWIEKKLEQEFQKIFVMPNMDDLWLTIMHSAMDQRTAAEPLAGPVEDSDTSEPASES</sequence>
<accession>A0A8C6WGB6</accession>
<evidence type="ECO:0000256" key="4">
    <source>
        <dbReference type="ARBA" id="ARBA00022824"/>
    </source>
</evidence>
<evidence type="ECO:0000256" key="6">
    <source>
        <dbReference type="ARBA" id="ARBA00023055"/>
    </source>
</evidence>
<keyword evidence="8 10" id="KW-0472">Membrane</keyword>
<keyword evidence="5 10" id="KW-1133">Transmembrane helix</keyword>
<comment type="subcellular location">
    <subcellularLocation>
        <location evidence="1">Endoplasmic reticulum membrane</location>
    </subcellularLocation>
</comment>
<evidence type="ECO:0000256" key="8">
    <source>
        <dbReference type="ARBA" id="ARBA00023136"/>
    </source>
</evidence>
<organism evidence="12 13">
    <name type="scientific">Neogobius melanostomus</name>
    <name type="common">round goby</name>
    <dbReference type="NCBI Taxonomy" id="47308"/>
    <lineage>
        <taxon>Eukaryota</taxon>
        <taxon>Metazoa</taxon>
        <taxon>Chordata</taxon>
        <taxon>Craniata</taxon>
        <taxon>Vertebrata</taxon>
        <taxon>Euteleostomi</taxon>
        <taxon>Actinopterygii</taxon>
        <taxon>Neopterygii</taxon>
        <taxon>Teleostei</taxon>
        <taxon>Neoteleostei</taxon>
        <taxon>Acanthomorphata</taxon>
        <taxon>Gobiaria</taxon>
        <taxon>Gobiiformes</taxon>
        <taxon>Gobioidei</taxon>
        <taxon>Gobiidae</taxon>
        <taxon>Benthophilinae</taxon>
        <taxon>Neogobiini</taxon>
        <taxon>Neogobius</taxon>
    </lineage>
</organism>
<dbReference type="GO" id="GO:0005789">
    <property type="term" value="C:endoplasmic reticulum membrane"/>
    <property type="evidence" value="ECO:0007669"/>
    <property type="project" value="UniProtKB-SubCell"/>
</dbReference>
<keyword evidence="13" id="KW-1185">Reference proteome</keyword>
<dbReference type="GO" id="GO:0008289">
    <property type="term" value="F:lipid binding"/>
    <property type="evidence" value="ECO:0007669"/>
    <property type="project" value="UniProtKB-KW"/>
</dbReference>
<dbReference type="Ensembl" id="ENSNMLT00000006060.1">
    <property type="protein sequence ID" value="ENSNMLP00000005270.1"/>
    <property type="gene ID" value="ENSNMLG00000003851.1"/>
</dbReference>
<dbReference type="InterPro" id="IPR031468">
    <property type="entry name" value="SMP_LBD"/>
</dbReference>
<evidence type="ECO:0000259" key="11">
    <source>
        <dbReference type="PROSITE" id="PS51847"/>
    </source>
</evidence>
<dbReference type="PANTHER" id="PTHR13466:SF2">
    <property type="entry name" value="TESTIS-EXPRESSED PROTEIN 2"/>
    <property type="match status" value="1"/>
</dbReference>
<keyword evidence="3 10" id="KW-0812">Transmembrane</keyword>
<reference evidence="12" key="1">
    <citation type="submission" date="2025-08" db="UniProtKB">
        <authorList>
            <consortium name="Ensembl"/>
        </authorList>
    </citation>
    <scope>IDENTIFICATION</scope>
</reference>
<proteinExistence type="predicted"/>
<evidence type="ECO:0000256" key="5">
    <source>
        <dbReference type="ARBA" id="ARBA00022989"/>
    </source>
</evidence>
<evidence type="ECO:0000256" key="9">
    <source>
        <dbReference type="SAM" id="MobiDB-lite"/>
    </source>
</evidence>